<organism evidence="2 3">
    <name type="scientific">Myodes glareolus</name>
    <name type="common">Bank vole</name>
    <name type="synonym">Clethrionomys glareolus</name>
    <dbReference type="NCBI Taxonomy" id="447135"/>
    <lineage>
        <taxon>Eukaryota</taxon>
        <taxon>Metazoa</taxon>
        <taxon>Chordata</taxon>
        <taxon>Craniata</taxon>
        <taxon>Vertebrata</taxon>
        <taxon>Euteleostomi</taxon>
        <taxon>Mammalia</taxon>
        <taxon>Eutheria</taxon>
        <taxon>Euarchontoglires</taxon>
        <taxon>Glires</taxon>
        <taxon>Rodentia</taxon>
        <taxon>Myomorpha</taxon>
        <taxon>Muroidea</taxon>
        <taxon>Cricetidae</taxon>
        <taxon>Arvicolinae</taxon>
        <taxon>Myodes</taxon>
    </lineage>
</organism>
<dbReference type="Proteomes" id="UP001488838">
    <property type="component" value="Unassembled WGS sequence"/>
</dbReference>
<gene>
    <name evidence="2" type="ORF">U0070_011402</name>
</gene>
<proteinExistence type="predicted"/>
<keyword evidence="3" id="KW-1185">Reference proteome</keyword>
<evidence type="ECO:0000313" key="2">
    <source>
        <dbReference type="EMBL" id="KAK7807040.1"/>
    </source>
</evidence>
<protein>
    <submittedName>
        <fullName evidence="2">Uncharacterized protein</fullName>
    </submittedName>
</protein>
<feature type="non-terminal residue" evidence="2">
    <location>
        <position position="1"/>
    </location>
</feature>
<name>A0AAW0HYE6_MYOGA</name>
<comment type="caution">
    <text evidence="2">The sequence shown here is derived from an EMBL/GenBank/DDBJ whole genome shotgun (WGS) entry which is preliminary data.</text>
</comment>
<evidence type="ECO:0000256" key="1">
    <source>
        <dbReference type="SAM" id="MobiDB-lite"/>
    </source>
</evidence>
<feature type="region of interest" description="Disordered" evidence="1">
    <location>
        <begin position="19"/>
        <end position="58"/>
    </location>
</feature>
<dbReference type="AlphaFoldDB" id="A0AAW0HYE6"/>
<reference evidence="2 3" key="1">
    <citation type="journal article" date="2023" name="bioRxiv">
        <title>Conserved and derived expression patterns and positive selection on dental genes reveal complex evolutionary context of ever-growing rodent molars.</title>
        <authorList>
            <person name="Calamari Z.T."/>
            <person name="Song A."/>
            <person name="Cohen E."/>
            <person name="Akter M."/>
            <person name="Roy R.D."/>
            <person name="Hallikas O."/>
            <person name="Christensen M.M."/>
            <person name="Li P."/>
            <person name="Marangoni P."/>
            <person name="Jernvall J."/>
            <person name="Klein O.D."/>
        </authorList>
    </citation>
    <scope>NUCLEOTIDE SEQUENCE [LARGE SCALE GENOMIC DNA]</scope>
    <source>
        <strain evidence="2">V071</strain>
    </source>
</reference>
<accession>A0AAW0HYE6</accession>
<dbReference type="EMBL" id="JBBHLL010000282">
    <property type="protein sequence ID" value="KAK7807040.1"/>
    <property type="molecule type" value="Genomic_DNA"/>
</dbReference>
<evidence type="ECO:0000313" key="3">
    <source>
        <dbReference type="Proteomes" id="UP001488838"/>
    </source>
</evidence>
<sequence length="71" mass="7522">AGIRVACLARAPTWVRRAALGQRPHRASSTVPNRSDLGSARGKERKPGQPAAGIKGPASSEERLLLIIPWG</sequence>